<evidence type="ECO:0000256" key="2">
    <source>
        <dbReference type="ARBA" id="ARBA00022980"/>
    </source>
</evidence>
<dbReference type="Pfam" id="PF01246">
    <property type="entry name" value="Ribosomal_L24e"/>
    <property type="match status" value="1"/>
</dbReference>
<evidence type="ECO:0000256" key="4">
    <source>
        <dbReference type="SAM" id="MobiDB-lite"/>
    </source>
</evidence>
<dbReference type="AlphaFoldDB" id="A0A699ZS76"/>
<dbReference type="Gene3D" id="2.30.170.20">
    <property type="entry name" value="Ribosomal protein L24e"/>
    <property type="match status" value="1"/>
</dbReference>
<accession>A0A699ZS76</accession>
<keyword evidence="2" id="KW-0689">Ribosomal protein</keyword>
<feature type="non-terminal residue" evidence="6">
    <location>
        <position position="1"/>
    </location>
</feature>
<feature type="region of interest" description="Disordered" evidence="4">
    <location>
        <begin position="1"/>
        <end position="56"/>
    </location>
</feature>
<dbReference type="InterPro" id="IPR000988">
    <property type="entry name" value="Ribosomal_eL24-rel_N"/>
</dbReference>
<feature type="non-terminal residue" evidence="6">
    <location>
        <position position="171"/>
    </location>
</feature>
<reference evidence="6 7" key="1">
    <citation type="submission" date="2020-02" db="EMBL/GenBank/DDBJ databases">
        <title>Draft genome sequence of Haematococcus lacustris strain NIES-144.</title>
        <authorList>
            <person name="Morimoto D."/>
            <person name="Nakagawa S."/>
            <person name="Yoshida T."/>
            <person name="Sawayama S."/>
        </authorList>
    </citation>
    <scope>NUCLEOTIDE SEQUENCE [LARGE SCALE GENOMIC DNA]</scope>
    <source>
        <strain evidence="6 7">NIES-144</strain>
    </source>
</reference>
<keyword evidence="7" id="KW-1185">Reference proteome</keyword>
<keyword evidence="3" id="KW-0687">Ribonucleoprotein</keyword>
<feature type="region of interest" description="Disordered" evidence="4">
    <location>
        <begin position="81"/>
        <end position="101"/>
    </location>
</feature>
<dbReference type="GO" id="GO:0003735">
    <property type="term" value="F:structural constituent of ribosome"/>
    <property type="evidence" value="ECO:0007669"/>
    <property type="project" value="InterPro"/>
</dbReference>
<gene>
    <name evidence="6" type="ORF">HaLaN_23482</name>
</gene>
<feature type="compositionally biased region" description="Basic and acidic residues" evidence="4">
    <location>
        <begin position="116"/>
        <end position="147"/>
    </location>
</feature>
<feature type="compositionally biased region" description="Low complexity" evidence="4">
    <location>
        <begin position="148"/>
        <end position="163"/>
    </location>
</feature>
<evidence type="ECO:0000313" key="6">
    <source>
        <dbReference type="EMBL" id="GFH25503.1"/>
    </source>
</evidence>
<name>A0A699ZS76_HAELA</name>
<proteinExistence type="inferred from homology"/>
<comment type="similarity">
    <text evidence="1">Belongs to the eukaryotic ribosomal protein eL24 family.</text>
</comment>
<dbReference type="InterPro" id="IPR056366">
    <property type="entry name" value="Ribosomal_eL24"/>
</dbReference>
<evidence type="ECO:0000259" key="5">
    <source>
        <dbReference type="Pfam" id="PF01246"/>
    </source>
</evidence>
<dbReference type="GO" id="GO:0002181">
    <property type="term" value="P:cytoplasmic translation"/>
    <property type="evidence" value="ECO:0007669"/>
    <property type="project" value="TreeGrafter"/>
</dbReference>
<feature type="domain" description="Large ribosomal subunit protein eL24-related N-terminal" evidence="5">
    <location>
        <begin position="57"/>
        <end position="86"/>
    </location>
</feature>
<feature type="compositionally biased region" description="Basic and acidic residues" evidence="4">
    <location>
        <begin position="31"/>
        <end position="41"/>
    </location>
</feature>
<comment type="caution">
    <text evidence="6">The sequence shown here is derived from an EMBL/GenBank/DDBJ whole genome shotgun (WGS) entry which is preliminary data.</text>
</comment>
<dbReference type="EMBL" id="BLLF01002834">
    <property type="protein sequence ID" value="GFH25503.1"/>
    <property type="molecule type" value="Genomic_DNA"/>
</dbReference>
<sequence>VKDGVKDHSLPLQRPQDLPWQGNPEAAQEGPDVKDGVKDHSLPLQRPQDLPWQGNPCKSLYNNRLRPAKLAWTVAYRKQHKKDQVSEVQRKKRRNLNKSAARSIVGASLEVINKRRTEKPEVRQASRDAALREVKERAKKAKAEKVAKQGAPKPQAKQQQQKANVVGRGKR</sequence>
<dbReference type="InterPro" id="IPR038630">
    <property type="entry name" value="L24e/L24_sf"/>
</dbReference>
<dbReference type="GO" id="GO:0022625">
    <property type="term" value="C:cytosolic large ribosomal subunit"/>
    <property type="evidence" value="ECO:0007669"/>
    <property type="project" value="TreeGrafter"/>
</dbReference>
<dbReference type="PANTHER" id="PTHR10792:SF1">
    <property type="entry name" value="RIBOSOMAL PROTEIN L24"/>
    <property type="match status" value="1"/>
</dbReference>
<dbReference type="Gene3D" id="6.10.250.1270">
    <property type="match status" value="1"/>
</dbReference>
<dbReference type="GO" id="GO:0003729">
    <property type="term" value="F:mRNA binding"/>
    <property type="evidence" value="ECO:0007669"/>
    <property type="project" value="TreeGrafter"/>
</dbReference>
<evidence type="ECO:0000313" key="7">
    <source>
        <dbReference type="Proteomes" id="UP000485058"/>
    </source>
</evidence>
<protein>
    <submittedName>
        <fullName evidence="6">TRASH domain-containing protein</fullName>
    </submittedName>
</protein>
<dbReference type="Proteomes" id="UP000485058">
    <property type="component" value="Unassembled WGS sequence"/>
</dbReference>
<evidence type="ECO:0000256" key="1">
    <source>
        <dbReference type="ARBA" id="ARBA00005647"/>
    </source>
</evidence>
<organism evidence="6 7">
    <name type="scientific">Haematococcus lacustris</name>
    <name type="common">Green alga</name>
    <name type="synonym">Haematococcus pluvialis</name>
    <dbReference type="NCBI Taxonomy" id="44745"/>
    <lineage>
        <taxon>Eukaryota</taxon>
        <taxon>Viridiplantae</taxon>
        <taxon>Chlorophyta</taxon>
        <taxon>core chlorophytes</taxon>
        <taxon>Chlorophyceae</taxon>
        <taxon>CS clade</taxon>
        <taxon>Chlamydomonadales</taxon>
        <taxon>Haematococcaceae</taxon>
        <taxon>Haematococcus</taxon>
    </lineage>
</organism>
<feature type="region of interest" description="Disordered" evidence="4">
    <location>
        <begin position="116"/>
        <end position="171"/>
    </location>
</feature>
<dbReference type="PANTHER" id="PTHR10792">
    <property type="entry name" value="60S RIBOSOMAL PROTEIN L24"/>
    <property type="match status" value="1"/>
</dbReference>
<evidence type="ECO:0000256" key="3">
    <source>
        <dbReference type="ARBA" id="ARBA00023274"/>
    </source>
</evidence>